<dbReference type="PANTHER" id="PTHR10000">
    <property type="entry name" value="PHOSPHOSERINE PHOSPHATASE"/>
    <property type="match status" value="1"/>
</dbReference>
<dbReference type="PANTHER" id="PTHR10000:SF8">
    <property type="entry name" value="HAD SUPERFAMILY HYDROLASE-LIKE, TYPE 3"/>
    <property type="match status" value="1"/>
</dbReference>
<dbReference type="Pfam" id="PF08282">
    <property type="entry name" value="Hydrolase_3"/>
    <property type="match status" value="1"/>
</dbReference>
<keyword evidence="1" id="KW-0378">Hydrolase</keyword>
<dbReference type="GO" id="GO:0005829">
    <property type="term" value="C:cytosol"/>
    <property type="evidence" value="ECO:0007669"/>
    <property type="project" value="TreeGrafter"/>
</dbReference>
<dbReference type="AlphaFoldDB" id="A0A0E3M4Q4"/>
<dbReference type="PROSITE" id="PS01229">
    <property type="entry name" value="COF_2"/>
    <property type="match status" value="1"/>
</dbReference>
<dbReference type="KEGG" id="csq:CSCA_0119"/>
<dbReference type="SUPFAM" id="SSF56784">
    <property type="entry name" value="HAD-like"/>
    <property type="match status" value="1"/>
</dbReference>
<dbReference type="InterPro" id="IPR023214">
    <property type="entry name" value="HAD_sf"/>
</dbReference>
<dbReference type="Proteomes" id="UP000033115">
    <property type="component" value="Chromosome"/>
</dbReference>
<evidence type="ECO:0000313" key="2">
    <source>
        <dbReference type="Proteomes" id="UP000033115"/>
    </source>
</evidence>
<organism evidence="1 2">
    <name type="scientific">Clostridium scatologenes</name>
    <dbReference type="NCBI Taxonomy" id="1548"/>
    <lineage>
        <taxon>Bacteria</taxon>
        <taxon>Bacillati</taxon>
        <taxon>Bacillota</taxon>
        <taxon>Clostridia</taxon>
        <taxon>Eubacteriales</taxon>
        <taxon>Clostridiaceae</taxon>
        <taxon>Clostridium</taxon>
    </lineage>
</organism>
<protein>
    <submittedName>
        <fullName evidence="1">Hydrolase</fullName>
    </submittedName>
</protein>
<accession>A0A0E3M4Q4</accession>
<dbReference type="InterPro" id="IPR006379">
    <property type="entry name" value="HAD-SF_hydro_IIB"/>
</dbReference>
<dbReference type="Gene3D" id="3.30.1240.10">
    <property type="match status" value="1"/>
</dbReference>
<name>A0A0E3M4Q4_CLOSL</name>
<dbReference type="InterPro" id="IPR036412">
    <property type="entry name" value="HAD-like_sf"/>
</dbReference>
<dbReference type="SFLD" id="SFLDG01140">
    <property type="entry name" value="C2.B:_Phosphomannomutase_and_P"/>
    <property type="match status" value="1"/>
</dbReference>
<dbReference type="SFLD" id="SFLDS00003">
    <property type="entry name" value="Haloacid_Dehalogenase"/>
    <property type="match status" value="1"/>
</dbReference>
<dbReference type="CDD" id="cd07516">
    <property type="entry name" value="HAD_Pase"/>
    <property type="match status" value="1"/>
</dbReference>
<dbReference type="EMBL" id="CP009933">
    <property type="protein sequence ID" value="AKA67244.1"/>
    <property type="molecule type" value="Genomic_DNA"/>
</dbReference>
<dbReference type="SFLD" id="SFLDG01144">
    <property type="entry name" value="C2.B.4:_PGP_Like"/>
    <property type="match status" value="1"/>
</dbReference>
<dbReference type="NCBIfam" id="TIGR00099">
    <property type="entry name" value="Cof-subfamily"/>
    <property type="match status" value="1"/>
</dbReference>
<dbReference type="InterPro" id="IPR000150">
    <property type="entry name" value="Cof"/>
</dbReference>
<evidence type="ECO:0000313" key="1">
    <source>
        <dbReference type="EMBL" id="AKA67244.1"/>
    </source>
</evidence>
<proteinExistence type="predicted"/>
<dbReference type="RefSeq" id="WP_029162154.1">
    <property type="nucleotide sequence ID" value="NZ_CP009933.1"/>
</dbReference>
<dbReference type="GO" id="GO:0016791">
    <property type="term" value="F:phosphatase activity"/>
    <property type="evidence" value="ECO:0007669"/>
    <property type="project" value="UniProtKB-ARBA"/>
</dbReference>
<dbReference type="STRING" id="1548.CSCA_0119"/>
<sequence>MIKYNWCVCDMDGTLLDSKDVISKENEQALKKIQNMGVEVVIASGRVDLLMKSFIKQLDLKGYIICCNGGLIKNIKTGEVIYSKVMNKADVKKIITYSIMNNVEFFIYTIDTVYSSKNNPRVKKYEILNKLSSEDLRIPIKYVNHEIIENLDEIDAFKILLVCKDSEQVKLTESDFSEIHDITMVSSLKGLLDIMASNTSKGNGLKILSEKLDLDLSKVIAFGDNYNDIEMFRQVGMPIAMGNAVDKVKSEAKYVTKSNDESGIAYAINKFILEK</sequence>
<reference evidence="1 2" key="1">
    <citation type="journal article" date="2015" name="J. Biotechnol.">
        <title>Complete genome sequence of a malodorant-producing acetogen, Clostridium scatologenes ATCC 25775(T).</title>
        <authorList>
            <person name="Zhu Z."/>
            <person name="Guo T."/>
            <person name="Zheng H."/>
            <person name="Song T."/>
            <person name="Ouyang P."/>
            <person name="Xie J."/>
        </authorList>
    </citation>
    <scope>NUCLEOTIDE SEQUENCE [LARGE SCALE GENOMIC DNA]</scope>
    <source>
        <strain evidence="1 2">ATCC 25775</strain>
    </source>
</reference>
<dbReference type="HOGENOM" id="CLU_044146_3_1_9"/>
<dbReference type="NCBIfam" id="TIGR01484">
    <property type="entry name" value="HAD-SF-IIB"/>
    <property type="match status" value="1"/>
</dbReference>
<dbReference type="GO" id="GO:0000287">
    <property type="term" value="F:magnesium ion binding"/>
    <property type="evidence" value="ECO:0007669"/>
    <property type="project" value="TreeGrafter"/>
</dbReference>
<dbReference type="Gene3D" id="3.40.50.1000">
    <property type="entry name" value="HAD superfamily/HAD-like"/>
    <property type="match status" value="1"/>
</dbReference>
<keyword evidence="2" id="KW-1185">Reference proteome</keyword>
<gene>
    <name evidence="1" type="ORF">CSCA_0119</name>
</gene>